<accession>A0A176YJP3</accession>
<evidence type="ECO:0008006" key="3">
    <source>
        <dbReference type="Google" id="ProtNLM"/>
    </source>
</evidence>
<reference evidence="1 2" key="1">
    <citation type="submission" date="2016-02" db="EMBL/GenBank/DDBJ databases">
        <title>Draft genome sequence of the strain BR 10247T Bradyrhizobium neotropicale isolated from nodules of Centrolobium paraense.</title>
        <authorList>
            <person name="Simoes-Araujo J.L."/>
            <person name="Barauna A.C."/>
            <person name="Silva K."/>
            <person name="Zilli J.E."/>
        </authorList>
    </citation>
    <scope>NUCLEOTIDE SEQUENCE [LARGE SCALE GENOMIC DNA]</scope>
    <source>
        <strain evidence="1 2">BR 10247</strain>
    </source>
</reference>
<proteinExistence type="predicted"/>
<evidence type="ECO:0000313" key="2">
    <source>
        <dbReference type="Proteomes" id="UP000077173"/>
    </source>
</evidence>
<comment type="caution">
    <text evidence="1">The sequence shown here is derived from an EMBL/GenBank/DDBJ whole genome shotgun (WGS) entry which is preliminary data.</text>
</comment>
<organism evidence="1 2">
    <name type="scientific">Bradyrhizobium neotropicale</name>
    <dbReference type="NCBI Taxonomy" id="1497615"/>
    <lineage>
        <taxon>Bacteria</taxon>
        <taxon>Pseudomonadati</taxon>
        <taxon>Pseudomonadota</taxon>
        <taxon>Alphaproteobacteria</taxon>
        <taxon>Hyphomicrobiales</taxon>
        <taxon>Nitrobacteraceae</taxon>
        <taxon>Bradyrhizobium</taxon>
    </lineage>
</organism>
<dbReference type="Proteomes" id="UP000077173">
    <property type="component" value="Unassembled WGS sequence"/>
</dbReference>
<sequence length="78" mass="8515">MRRSASSQFRELGMFDAEMTALLRAVLEEVCENIPVNEIGARTRVASKILEAAAQGQLSIDALKAAGHKALNSPSMWR</sequence>
<protein>
    <recommendedName>
        <fullName evidence="3">HTH araC/xylS-type domain-containing protein</fullName>
    </recommendedName>
</protein>
<name>A0A176YJP3_9BRAD</name>
<keyword evidence="2" id="KW-1185">Reference proteome</keyword>
<dbReference type="AlphaFoldDB" id="A0A176YJP3"/>
<dbReference type="GeneID" id="32582559"/>
<dbReference type="EMBL" id="LSEF01000115">
    <property type="protein sequence ID" value="OAF07052.1"/>
    <property type="molecule type" value="Genomic_DNA"/>
</dbReference>
<evidence type="ECO:0000313" key="1">
    <source>
        <dbReference type="EMBL" id="OAF07052.1"/>
    </source>
</evidence>
<gene>
    <name evidence="1" type="ORF">AXW67_01255</name>
</gene>